<protein>
    <submittedName>
        <fullName evidence="1">Uncharacterized protein</fullName>
    </submittedName>
</protein>
<proteinExistence type="predicted"/>
<reference evidence="1" key="1">
    <citation type="submission" date="2024-12" db="EMBL/GenBank/DDBJ databases">
        <title>Comparative genomics and development of molecular markers within Purpureocillium lilacinum and among Purpureocillium species.</title>
        <authorList>
            <person name="Yeh Z.-Y."/>
            <person name="Ni N.-T."/>
            <person name="Lo P.-H."/>
            <person name="Mushyakhwo K."/>
            <person name="Lin C.-F."/>
            <person name="Nai Y.-S."/>
        </authorList>
    </citation>
    <scope>NUCLEOTIDE SEQUENCE</scope>
    <source>
        <strain evidence="1">NCHU-NPUST-175</strain>
    </source>
</reference>
<evidence type="ECO:0000313" key="1">
    <source>
        <dbReference type="EMBL" id="KAL3952702.1"/>
    </source>
</evidence>
<dbReference type="EMBL" id="JBGNUJ010000012">
    <property type="protein sequence ID" value="KAL3952702.1"/>
    <property type="molecule type" value="Genomic_DNA"/>
</dbReference>
<name>A0ACC4D8K3_PURLI</name>
<keyword evidence="2" id="KW-1185">Reference proteome</keyword>
<sequence length="799" mass="91636">MHYAFRHQNHGSRTINRFAPSNMDEHEAARLLRLLEEAKSQLSQEQRRREEADRRFREEQQRREEERQRREEERQRREEADRQREEADRQREEADRQREEADRQREEAVAVAAAARPQTIPDYLEACHQLSLAIDIVTDKTLTTQGEPTKPAGRKFPQQIIPWDNFAAAQEETWSRLAADNAFFTNTIYPSANQVDYIASLNRPISSELDLRNFERDTVENAVQILLDQICGNQRLRNNLDIQGTVMFKNHTNLGPDEDSVSGSLEDLKIQAAATSNAPRRRARGRGNRRADQFCIYRNENGRTYPSLAIEYKAPHKLSRDQIVAGLGCEIRPQHDVINAEGEGFEFESKRLCAAVITQLFSYMVGLGTSYGYICTGEVFIFLHIPAENPSIVYYAIQVPNLDVADDDETRLHRTAVAQVFALVLRAAREESPPQSWFDAAERLGTWAVEYEKMLENVPVSARKPQSQTPYKPQRWKGFTRSPIQTRYRASCLEMGRDRSHQHDEDDESDSPSPTPDPPASSTRVTRSSQKANSRDSKEVQRRGSRQQNIRQRQYCTHQCLRGLVLGGAMDKNCPNVRDHGRSHLDLEYFRHCIWNQLATDRGRDSNCIPLGLSGLHGSLFKVCLATHGYTLIAKGVEEVDASILRHEARIYDRLRDIQGVHVPVSLGTVDLILPYYFDGRICTRFLLLSYAGRPLNHIDDSLDPGIITHIPEAFAAMHRRRVLHQDAELRNMLYDGKKVMIVDFERANIHERPALGPIGPNGHSRKRKRIDKQQAHDLFTQEMDSVRFNLAKLVGHTK</sequence>
<organism evidence="1 2">
    <name type="scientific">Purpureocillium lilacinum</name>
    <name type="common">Paecilomyces lilacinus</name>
    <dbReference type="NCBI Taxonomy" id="33203"/>
    <lineage>
        <taxon>Eukaryota</taxon>
        <taxon>Fungi</taxon>
        <taxon>Dikarya</taxon>
        <taxon>Ascomycota</taxon>
        <taxon>Pezizomycotina</taxon>
        <taxon>Sordariomycetes</taxon>
        <taxon>Hypocreomycetidae</taxon>
        <taxon>Hypocreales</taxon>
        <taxon>Ophiocordycipitaceae</taxon>
        <taxon>Purpureocillium</taxon>
    </lineage>
</organism>
<comment type="caution">
    <text evidence="1">The sequence shown here is derived from an EMBL/GenBank/DDBJ whole genome shotgun (WGS) entry which is preliminary data.</text>
</comment>
<accession>A0ACC4D8K3</accession>
<evidence type="ECO:0000313" key="2">
    <source>
        <dbReference type="Proteomes" id="UP001638806"/>
    </source>
</evidence>
<dbReference type="Proteomes" id="UP001638806">
    <property type="component" value="Unassembled WGS sequence"/>
</dbReference>
<gene>
    <name evidence="1" type="ORF">ACCO45_012645</name>
</gene>